<evidence type="ECO:0000256" key="1">
    <source>
        <dbReference type="ARBA" id="ARBA00023015"/>
    </source>
</evidence>
<sequence>MFALYQSLASMRDVNTWGESLRHGGAERRRILILERLFRDGHVAVHALSEEFAVAEMTIRRDLKQLADEGELELVHGGARLLAGRQPPAGFSRRTHSNSLAKKRVAEAVKTIVPRDGVVGVDAGTTAHACAVEFAPEFTGCVISHSVPVLASMLEWPEIRVIGVGGDLLHENQAMVGPGAVAALRELRIDVLVLGASAVNEDGLYVHSSVELATKRAMIDAAGEVILATDATKANASGAVRVCGLERVSRIATDREWEPGIADKIAAAGVSFVLA</sequence>
<dbReference type="InterPro" id="IPR037171">
    <property type="entry name" value="NagB/RpiA_transferase-like"/>
</dbReference>
<proteinExistence type="predicted"/>
<reference evidence="5 6" key="1">
    <citation type="submission" date="2017-10" db="EMBL/GenBank/DDBJ databases">
        <title>Sequencing the genomes of 1000 actinobacteria strains.</title>
        <authorList>
            <person name="Klenk H.-P."/>
        </authorList>
    </citation>
    <scope>NUCLEOTIDE SEQUENCE [LARGE SCALE GENOMIC DNA]</scope>
    <source>
        <strain evidence="5 6">DSM 21798</strain>
    </source>
</reference>
<dbReference type="SUPFAM" id="SSF100950">
    <property type="entry name" value="NagB/RpiA/CoA transferase-like"/>
    <property type="match status" value="1"/>
</dbReference>
<keyword evidence="2" id="KW-0238">DNA-binding</keyword>
<dbReference type="InterPro" id="IPR036390">
    <property type="entry name" value="WH_DNA-bd_sf"/>
</dbReference>
<dbReference type="SMART" id="SM00420">
    <property type="entry name" value="HTH_DEOR"/>
    <property type="match status" value="1"/>
</dbReference>
<dbReference type="SUPFAM" id="SSF46785">
    <property type="entry name" value="Winged helix' DNA-binding domain"/>
    <property type="match status" value="1"/>
</dbReference>
<dbReference type="EMBL" id="PDJE01000001">
    <property type="protein sequence ID" value="PFG29896.1"/>
    <property type="molecule type" value="Genomic_DNA"/>
</dbReference>
<dbReference type="SMART" id="SM01134">
    <property type="entry name" value="DeoRC"/>
    <property type="match status" value="1"/>
</dbReference>
<evidence type="ECO:0000259" key="4">
    <source>
        <dbReference type="PROSITE" id="PS51000"/>
    </source>
</evidence>
<name>A0A2A9DU56_9MICO</name>
<dbReference type="InterPro" id="IPR014036">
    <property type="entry name" value="DeoR-like_C"/>
</dbReference>
<evidence type="ECO:0000313" key="6">
    <source>
        <dbReference type="Proteomes" id="UP000221369"/>
    </source>
</evidence>
<protein>
    <submittedName>
        <fullName evidence="5">DeoR family transcriptional regulator</fullName>
    </submittedName>
</protein>
<dbReference type="InterPro" id="IPR050313">
    <property type="entry name" value="Carb_Metab_HTH_regulators"/>
</dbReference>
<organism evidence="5 6">
    <name type="scientific">Paramicrobacterium agarici</name>
    <dbReference type="NCBI Taxonomy" id="630514"/>
    <lineage>
        <taxon>Bacteria</taxon>
        <taxon>Bacillati</taxon>
        <taxon>Actinomycetota</taxon>
        <taxon>Actinomycetes</taxon>
        <taxon>Micrococcales</taxon>
        <taxon>Microbacteriaceae</taxon>
        <taxon>Paramicrobacterium</taxon>
    </lineage>
</organism>
<feature type="domain" description="HTH deoR-type" evidence="4">
    <location>
        <begin position="26"/>
        <end position="81"/>
    </location>
</feature>
<keyword evidence="6" id="KW-1185">Reference proteome</keyword>
<comment type="caution">
    <text evidence="5">The sequence shown here is derived from an EMBL/GenBank/DDBJ whole genome shotgun (WGS) entry which is preliminary data.</text>
</comment>
<dbReference type="Proteomes" id="UP000221369">
    <property type="component" value="Unassembled WGS sequence"/>
</dbReference>
<evidence type="ECO:0000313" key="5">
    <source>
        <dbReference type="EMBL" id="PFG29896.1"/>
    </source>
</evidence>
<accession>A0A2A9DU56</accession>
<dbReference type="InterPro" id="IPR001034">
    <property type="entry name" value="DeoR_HTH"/>
</dbReference>
<evidence type="ECO:0000256" key="2">
    <source>
        <dbReference type="ARBA" id="ARBA00023125"/>
    </source>
</evidence>
<dbReference type="PROSITE" id="PS00894">
    <property type="entry name" value="HTH_DEOR_1"/>
    <property type="match status" value="1"/>
</dbReference>
<keyword evidence="1" id="KW-0805">Transcription regulation</keyword>
<dbReference type="InterPro" id="IPR018356">
    <property type="entry name" value="Tscrpt_reg_HTH_DeoR_CS"/>
</dbReference>
<dbReference type="PROSITE" id="PS51000">
    <property type="entry name" value="HTH_DEOR_2"/>
    <property type="match status" value="1"/>
</dbReference>
<dbReference type="GO" id="GO:0003700">
    <property type="term" value="F:DNA-binding transcription factor activity"/>
    <property type="evidence" value="ECO:0007669"/>
    <property type="project" value="InterPro"/>
</dbReference>
<dbReference type="Pfam" id="PF00455">
    <property type="entry name" value="DeoRC"/>
    <property type="match status" value="1"/>
</dbReference>
<evidence type="ECO:0000256" key="3">
    <source>
        <dbReference type="ARBA" id="ARBA00023163"/>
    </source>
</evidence>
<keyword evidence="3" id="KW-0804">Transcription</keyword>
<dbReference type="AlphaFoldDB" id="A0A2A9DU56"/>
<dbReference type="PANTHER" id="PTHR30363">
    <property type="entry name" value="HTH-TYPE TRANSCRIPTIONAL REGULATOR SRLR-RELATED"/>
    <property type="match status" value="1"/>
</dbReference>
<dbReference type="Pfam" id="PF08220">
    <property type="entry name" value="HTH_DeoR"/>
    <property type="match status" value="1"/>
</dbReference>
<gene>
    <name evidence="5" type="ORF">ATJ78_0815</name>
</gene>
<dbReference type="GO" id="GO:0003677">
    <property type="term" value="F:DNA binding"/>
    <property type="evidence" value="ECO:0007669"/>
    <property type="project" value="UniProtKB-KW"/>
</dbReference>
<dbReference type="PRINTS" id="PR00037">
    <property type="entry name" value="HTHLACR"/>
</dbReference>
<dbReference type="PANTHER" id="PTHR30363:SF44">
    <property type="entry name" value="AGA OPERON TRANSCRIPTIONAL REPRESSOR-RELATED"/>
    <property type="match status" value="1"/>
</dbReference>